<sequence length="91" mass="9926">MSMVARFTVQVEIRQGLSPRGKCAVKQGILRRVREAVVPPAEEATVLAKPRHCLVNSTSVLCAPAHRRFSPSRPSTSLSRTTLPPSFASSR</sequence>
<reference evidence="2" key="2">
    <citation type="submission" date="2017-06" db="EMBL/GenBank/DDBJ databases">
        <title>WGS assembly of Brachypodium distachyon.</title>
        <authorList>
            <consortium name="The International Brachypodium Initiative"/>
            <person name="Lucas S."/>
            <person name="Harmon-Smith M."/>
            <person name="Lail K."/>
            <person name="Tice H."/>
            <person name="Grimwood J."/>
            <person name="Bruce D."/>
            <person name="Barry K."/>
            <person name="Shu S."/>
            <person name="Lindquist E."/>
            <person name="Wang M."/>
            <person name="Pitluck S."/>
            <person name="Vogel J.P."/>
            <person name="Garvin D.F."/>
            <person name="Mockler T.C."/>
            <person name="Schmutz J."/>
            <person name="Rokhsar D."/>
            <person name="Bevan M.W."/>
        </authorList>
    </citation>
    <scope>NUCLEOTIDE SEQUENCE</scope>
    <source>
        <strain evidence="2">Bd21</strain>
    </source>
</reference>
<dbReference type="EnsemblPlants" id="PNT71798">
    <property type="protein sequence ID" value="PNT71798"/>
    <property type="gene ID" value="BRADI_2g35655v3"/>
</dbReference>
<feature type="region of interest" description="Disordered" evidence="1">
    <location>
        <begin position="68"/>
        <end position="91"/>
    </location>
</feature>
<dbReference type="Proteomes" id="UP000008810">
    <property type="component" value="Chromosome 2"/>
</dbReference>
<dbReference type="AlphaFoldDB" id="A0A2K2DBZ8"/>
<accession>A0A2K2DBZ8</accession>
<evidence type="ECO:0000313" key="2">
    <source>
        <dbReference type="EMBL" id="PNT71798.1"/>
    </source>
</evidence>
<reference evidence="2 3" key="1">
    <citation type="journal article" date="2010" name="Nature">
        <title>Genome sequencing and analysis of the model grass Brachypodium distachyon.</title>
        <authorList>
            <consortium name="International Brachypodium Initiative"/>
        </authorList>
    </citation>
    <scope>NUCLEOTIDE SEQUENCE [LARGE SCALE GENOMIC DNA]</scope>
    <source>
        <strain evidence="2 3">Bd21</strain>
    </source>
</reference>
<dbReference type="InParanoid" id="A0A2K2DBZ8"/>
<evidence type="ECO:0000313" key="4">
    <source>
        <dbReference type="Proteomes" id="UP000008810"/>
    </source>
</evidence>
<gene>
    <name evidence="2" type="ORF">BRADI_2g35655v3</name>
</gene>
<name>A0A2K2DBZ8_BRADI</name>
<dbReference type="PANTHER" id="PTHR35834:SF2">
    <property type="entry name" value="ATAXIN-10 DOMAIN-CONTAINING PROTEIN"/>
    <property type="match status" value="1"/>
</dbReference>
<dbReference type="Gramene" id="PNT71798">
    <property type="protein sequence ID" value="PNT71798"/>
    <property type="gene ID" value="BRADI_2g35655v3"/>
</dbReference>
<dbReference type="EMBL" id="CM000881">
    <property type="protein sequence ID" value="PNT71798.1"/>
    <property type="molecule type" value="Genomic_DNA"/>
</dbReference>
<reference evidence="3" key="3">
    <citation type="submission" date="2018-08" db="UniProtKB">
        <authorList>
            <consortium name="EnsemblPlants"/>
        </authorList>
    </citation>
    <scope>IDENTIFICATION</scope>
    <source>
        <strain evidence="3">cv. Bd21</strain>
    </source>
</reference>
<dbReference type="PANTHER" id="PTHR35834">
    <property type="entry name" value="ARMADILLO-TYPE FOLD PROTEIN-RELATED"/>
    <property type="match status" value="1"/>
</dbReference>
<evidence type="ECO:0000256" key="1">
    <source>
        <dbReference type="SAM" id="MobiDB-lite"/>
    </source>
</evidence>
<keyword evidence="4" id="KW-1185">Reference proteome</keyword>
<feature type="compositionally biased region" description="Low complexity" evidence="1">
    <location>
        <begin position="71"/>
        <end position="91"/>
    </location>
</feature>
<dbReference type="OrthoDB" id="779821at2759"/>
<proteinExistence type="predicted"/>
<protein>
    <submittedName>
        <fullName evidence="2 3">Uncharacterized protein</fullName>
    </submittedName>
</protein>
<evidence type="ECO:0000313" key="3">
    <source>
        <dbReference type="EnsemblPlants" id="PNT71798"/>
    </source>
</evidence>
<organism evidence="2">
    <name type="scientific">Brachypodium distachyon</name>
    <name type="common">Purple false brome</name>
    <name type="synonym">Trachynia distachya</name>
    <dbReference type="NCBI Taxonomy" id="15368"/>
    <lineage>
        <taxon>Eukaryota</taxon>
        <taxon>Viridiplantae</taxon>
        <taxon>Streptophyta</taxon>
        <taxon>Embryophyta</taxon>
        <taxon>Tracheophyta</taxon>
        <taxon>Spermatophyta</taxon>
        <taxon>Magnoliopsida</taxon>
        <taxon>Liliopsida</taxon>
        <taxon>Poales</taxon>
        <taxon>Poaceae</taxon>
        <taxon>BOP clade</taxon>
        <taxon>Pooideae</taxon>
        <taxon>Stipodae</taxon>
        <taxon>Brachypodieae</taxon>
        <taxon>Brachypodium</taxon>
    </lineage>
</organism>